<comment type="caution">
    <text evidence="2">The sequence shown here is derived from an EMBL/GenBank/DDBJ whole genome shotgun (WGS) entry which is preliminary data.</text>
</comment>
<keyword evidence="3" id="KW-1185">Reference proteome</keyword>
<feature type="compositionally biased region" description="Basic and acidic residues" evidence="1">
    <location>
        <begin position="8"/>
        <end position="18"/>
    </location>
</feature>
<sequence>MHATPRLTLEKENEEKKGGGSGGEVTRVGCWCPSGRGSAGEAENKDQPLQLNANRSRETDVEGKLHGPDESPVDENQTIRRSETA</sequence>
<evidence type="ECO:0000313" key="3">
    <source>
        <dbReference type="Proteomes" id="UP000614350"/>
    </source>
</evidence>
<accession>A0A834JK29</accession>
<proteinExistence type="predicted"/>
<dbReference type="AlphaFoldDB" id="A0A834JK29"/>
<gene>
    <name evidence="2" type="ORF">HZH66_010128</name>
</gene>
<feature type="region of interest" description="Disordered" evidence="1">
    <location>
        <begin position="1"/>
        <end position="85"/>
    </location>
</feature>
<feature type="compositionally biased region" description="Basic and acidic residues" evidence="1">
    <location>
        <begin position="55"/>
        <end position="69"/>
    </location>
</feature>
<evidence type="ECO:0000313" key="2">
    <source>
        <dbReference type="EMBL" id="KAF7388991.1"/>
    </source>
</evidence>
<organism evidence="2 3">
    <name type="scientific">Vespula vulgaris</name>
    <name type="common">Yellow jacket</name>
    <name type="synonym">Wasp</name>
    <dbReference type="NCBI Taxonomy" id="7454"/>
    <lineage>
        <taxon>Eukaryota</taxon>
        <taxon>Metazoa</taxon>
        <taxon>Ecdysozoa</taxon>
        <taxon>Arthropoda</taxon>
        <taxon>Hexapoda</taxon>
        <taxon>Insecta</taxon>
        <taxon>Pterygota</taxon>
        <taxon>Neoptera</taxon>
        <taxon>Endopterygota</taxon>
        <taxon>Hymenoptera</taxon>
        <taxon>Apocrita</taxon>
        <taxon>Aculeata</taxon>
        <taxon>Vespoidea</taxon>
        <taxon>Vespidae</taxon>
        <taxon>Vespinae</taxon>
        <taxon>Vespula</taxon>
    </lineage>
</organism>
<protein>
    <submittedName>
        <fullName evidence="2">Uncharacterized protein</fullName>
    </submittedName>
</protein>
<dbReference type="EMBL" id="JACSEA010000011">
    <property type="protein sequence ID" value="KAF7388991.1"/>
    <property type="molecule type" value="Genomic_DNA"/>
</dbReference>
<reference evidence="2" key="1">
    <citation type="journal article" date="2020" name="G3 (Bethesda)">
        <title>High-Quality Assemblies for Three Invasive Social Wasps from the &lt;i&gt;Vespula&lt;/i&gt; Genus.</title>
        <authorList>
            <person name="Harrop T.W.R."/>
            <person name="Guhlin J."/>
            <person name="McLaughlin G.M."/>
            <person name="Permina E."/>
            <person name="Stockwell P."/>
            <person name="Gilligan J."/>
            <person name="Le Lec M.F."/>
            <person name="Gruber M.A.M."/>
            <person name="Quinn O."/>
            <person name="Lovegrove M."/>
            <person name="Duncan E.J."/>
            <person name="Remnant E.J."/>
            <person name="Van Eeckhoven J."/>
            <person name="Graham B."/>
            <person name="Knapp R.A."/>
            <person name="Langford K.W."/>
            <person name="Kronenberg Z."/>
            <person name="Press M.O."/>
            <person name="Eacker S.M."/>
            <person name="Wilson-Rankin E.E."/>
            <person name="Purcell J."/>
            <person name="Lester P.J."/>
            <person name="Dearden P.K."/>
        </authorList>
    </citation>
    <scope>NUCLEOTIDE SEQUENCE</scope>
    <source>
        <strain evidence="2">Marl-1</strain>
    </source>
</reference>
<evidence type="ECO:0000256" key="1">
    <source>
        <dbReference type="SAM" id="MobiDB-lite"/>
    </source>
</evidence>
<name>A0A834JK29_VESVU</name>
<dbReference type="Proteomes" id="UP000614350">
    <property type="component" value="Unassembled WGS sequence"/>
</dbReference>